<dbReference type="GO" id="GO:0046167">
    <property type="term" value="P:glycerol-3-phosphate biosynthetic process"/>
    <property type="evidence" value="ECO:0007669"/>
    <property type="project" value="TreeGrafter"/>
</dbReference>
<dbReference type="OrthoDB" id="5422795at2759"/>
<feature type="domain" description="Carbohydrate kinase FGGY N-terminal" evidence="6">
    <location>
        <begin position="18"/>
        <end position="116"/>
    </location>
</feature>
<dbReference type="Proteomes" id="UP000779574">
    <property type="component" value="Unassembled WGS sequence"/>
</dbReference>
<sequence length="318" mass="34429">MLENVSAVKDAYHEDRLVFRTLDTWLIYKLNGGPERDLVVTDSSNASRTGFMNLTTRQYDRELLDFYTTRQYDLSKVRMPSIYPSADPVAYGSVRGELLDGIPITGCVGDQSAALISHRGFSVGSAKATYGTGCFCVYNTGSRIFDAQHGLLSTVAYDLGSEMAYALEGSIATAGSGVSFLVDNMGLAPDAASISALADSVSDSGGVVFVTAFSGLFAPYWIDDARAFADEDVITDILMRVGNSGPRTTGNDAHNDLINWFGQELRKITGVTIKSHEYEILRWQTIGGASLADAGQLTILTKTEHQDSYRWSCSVLTA</sequence>
<dbReference type="AlphaFoldDB" id="A0A9P8EPA4"/>
<evidence type="ECO:0000313" key="9">
    <source>
        <dbReference type="Proteomes" id="UP000779574"/>
    </source>
</evidence>
<evidence type="ECO:0000259" key="6">
    <source>
        <dbReference type="Pfam" id="PF00370"/>
    </source>
</evidence>
<dbReference type="InterPro" id="IPR043129">
    <property type="entry name" value="ATPase_NBD"/>
</dbReference>
<dbReference type="PANTHER" id="PTHR10196:SF69">
    <property type="entry name" value="GLYCEROL KINASE"/>
    <property type="match status" value="1"/>
</dbReference>
<dbReference type="Pfam" id="PF02782">
    <property type="entry name" value="FGGY_C"/>
    <property type="match status" value="1"/>
</dbReference>
<dbReference type="Pfam" id="PF00370">
    <property type="entry name" value="FGGY_N"/>
    <property type="match status" value="1"/>
</dbReference>
<keyword evidence="2" id="KW-0808">Transferase</keyword>
<keyword evidence="3" id="KW-0547">Nucleotide-binding</keyword>
<proteinExistence type="inferred from homology"/>
<keyword evidence="5" id="KW-0067">ATP-binding</keyword>
<dbReference type="GO" id="GO:0004370">
    <property type="term" value="F:glycerol kinase activity"/>
    <property type="evidence" value="ECO:0007669"/>
    <property type="project" value="TreeGrafter"/>
</dbReference>
<evidence type="ECO:0000259" key="7">
    <source>
        <dbReference type="Pfam" id="PF02782"/>
    </source>
</evidence>
<name>A0A9P8EPA4_AURME</name>
<dbReference type="Gene3D" id="3.30.420.40">
    <property type="match status" value="2"/>
</dbReference>
<evidence type="ECO:0000256" key="2">
    <source>
        <dbReference type="ARBA" id="ARBA00022679"/>
    </source>
</evidence>
<dbReference type="GO" id="GO:0006071">
    <property type="term" value="P:glycerol metabolic process"/>
    <property type="evidence" value="ECO:0007669"/>
    <property type="project" value="TreeGrafter"/>
</dbReference>
<dbReference type="GO" id="GO:0006641">
    <property type="term" value="P:triglyceride metabolic process"/>
    <property type="evidence" value="ECO:0007669"/>
    <property type="project" value="TreeGrafter"/>
</dbReference>
<gene>
    <name evidence="8" type="ORF">KCU76_g5543</name>
</gene>
<evidence type="ECO:0000256" key="1">
    <source>
        <dbReference type="ARBA" id="ARBA00009156"/>
    </source>
</evidence>
<accession>A0A9P8EPA4</accession>
<dbReference type="InterPro" id="IPR018485">
    <property type="entry name" value="FGGY_C"/>
</dbReference>
<feature type="domain" description="Carbohydrate kinase FGGY C-terminal" evidence="7">
    <location>
        <begin position="127"/>
        <end position="229"/>
    </location>
</feature>
<dbReference type="GO" id="GO:0005739">
    <property type="term" value="C:mitochondrion"/>
    <property type="evidence" value="ECO:0007669"/>
    <property type="project" value="TreeGrafter"/>
</dbReference>
<reference evidence="8" key="2">
    <citation type="submission" date="2021-08" db="EMBL/GenBank/DDBJ databases">
        <authorList>
            <person name="Gostincar C."/>
            <person name="Sun X."/>
            <person name="Song Z."/>
            <person name="Gunde-Cimerman N."/>
        </authorList>
    </citation>
    <scope>NUCLEOTIDE SEQUENCE</scope>
    <source>
        <strain evidence="8">EXF-9911</strain>
    </source>
</reference>
<keyword evidence="4 8" id="KW-0418">Kinase</keyword>
<dbReference type="InterPro" id="IPR018484">
    <property type="entry name" value="FGGY_N"/>
</dbReference>
<feature type="non-terminal residue" evidence="8">
    <location>
        <position position="318"/>
    </location>
</feature>
<organism evidence="8 9">
    <name type="scientific">Aureobasidium melanogenum</name>
    <name type="common">Aureobasidium pullulans var. melanogenum</name>
    <dbReference type="NCBI Taxonomy" id="46634"/>
    <lineage>
        <taxon>Eukaryota</taxon>
        <taxon>Fungi</taxon>
        <taxon>Dikarya</taxon>
        <taxon>Ascomycota</taxon>
        <taxon>Pezizomycotina</taxon>
        <taxon>Dothideomycetes</taxon>
        <taxon>Dothideomycetidae</taxon>
        <taxon>Dothideales</taxon>
        <taxon>Saccotheciaceae</taxon>
        <taxon>Aureobasidium</taxon>
    </lineage>
</organism>
<evidence type="ECO:0000256" key="4">
    <source>
        <dbReference type="ARBA" id="ARBA00022777"/>
    </source>
</evidence>
<evidence type="ECO:0000256" key="5">
    <source>
        <dbReference type="ARBA" id="ARBA00022840"/>
    </source>
</evidence>
<protein>
    <submittedName>
        <fullName evidence="8">Glycerol kinase</fullName>
    </submittedName>
</protein>
<dbReference type="SUPFAM" id="SSF53067">
    <property type="entry name" value="Actin-like ATPase domain"/>
    <property type="match status" value="2"/>
</dbReference>
<dbReference type="GO" id="GO:0005524">
    <property type="term" value="F:ATP binding"/>
    <property type="evidence" value="ECO:0007669"/>
    <property type="project" value="UniProtKB-KW"/>
</dbReference>
<evidence type="ECO:0000313" key="8">
    <source>
        <dbReference type="EMBL" id="KAG9694032.1"/>
    </source>
</evidence>
<reference evidence="8" key="1">
    <citation type="journal article" date="2021" name="J Fungi (Basel)">
        <title>Virulence traits and population genomics of the black yeast Aureobasidium melanogenum.</title>
        <authorList>
            <person name="Cernosa A."/>
            <person name="Sun X."/>
            <person name="Gostincar C."/>
            <person name="Fang C."/>
            <person name="Gunde-Cimerman N."/>
            <person name="Song Z."/>
        </authorList>
    </citation>
    <scope>NUCLEOTIDE SEQUENCE</scope>
    <source>
        <strain evidence="8">EXF-9911</strain>
    </source>
</reference>
<evidence type="ECO:0000256" key="3">
    <source>
        <dbReference type="ARBA" id="ARBA00022741"/>
    </source>
</evidence>
<dbReference type="PANTHER" id="PTHR10196">
    <property type="entry name" value="SUGAR KINASE"/>
    <property type="match status" value="1"/>
</dbReference>
<dbReference type="EMBL" id="JAHFXF010000174">
    <property type="protein sequence ID" value="KAG9694032.1"/>
    <property type="molecule type" value="Genomic_DNA"/>
</dbReference>
<comment type="caution">
    <text evidence="8">The sequence shown here is derived from an EMBL/GenBank/DDBJ whole genome shotgun (WGS) entry which is preliminary data.</text>
</comment>
<comment type="similarity">
    <text evidence="1">Belongs to the FGGY kinase family.</text>
</comment>